<accession>A0A6P4YQF2</accession>
<reference evidence="3" key="1">
    <citation type="submission" date="2025-08" db="UniProtKB">
        <authorList>
            <consortium name="RefSeq"/>
        </authorList>
    </citation>
    <scope>IDENTIFICATION</scope>
    <source>
        <tissue evidence="3">Gonad</tissue>
    </source>
</reference>
<feature type="compositionally biased region" description="Polar residues" evidence="1">
    <location>
        <begin position="129"/>
        <end position="144"/>
    </location>
</feature>
<feature type="compositionally biased region" description="Basic and acidic residues" evidence="1">
    <location>
        <begin position="283"/>
        <end position="296"/>
    </location>
</feature>
<dbReference type="RefSeq" id="XP_019631675.1">
    <property type="nucleotide sequence ID" value="XM_019776116.1"/>
</dbReference>
<feature type="region of interest" description="Disordered" evidence="1">
    <location>
        <begin position="266"/>
        <end position="296"/>
    </location>
</feature>
<name>A0A6P4YQF2_BRABE</name>
<keyword evidence="2" id="KW-1185">Reference proteome</keyword>
<feature type="region of interest" description="Disordered" evidence="1">
    <location>
        <begin position="176"/>
        <end position="197"/>
    </location>
</feature>
<gene>
    <name evidence="3" type="primary">LOC109475487</name>
</gene>
<protein>
    <submittedName>
        <fullName evidence="3">Uncharacterized protein LOC109475487</fullName>
    </submittedName>
</protein>
<dbReference type="OrthoDB" id="10284254at2759"/>
<sequence length="296" mass="33160">MAEITAVMIMDRQQYQVKRSRSEPISLQGFLRPGSQPILTARTATGRDSAVSYTSIVPDVNVLGTVTEVPQNRTPFRSRRAHTFERVRESGSLPHVMGEHRQSPILTMGPQLPTIKIYPAPTVQRHVQRLSTQPSEDSGKSPLSGSKDVPHLAVITQKRVDTPPSQPKNRLAAWMSAGIDDPNTRNRDRTNSLVPDSDVRIEEIKRPPIDAHKRNGEILRTGTARIAAPVSTYVPLREVYLKQRSKSGNRESKEKTQRIMKWLQELGDFTQMEEPPIDNSSDTETKTSDKSLPDVT</sequence>
<dbReference type="GeneID" id="109475487"/>
<evidence type="ECO:0000313" key="2">
    <source>
        <dbReference type="Proteomes" id="UP000515135"/>
    </source>
</evidence>
<proteinExistence type="predicted"/>
<feature type="region of interest" description="Disordered" evidence="1">
    <location>
        <begin position="126"/>
        <end position="149"/>
    </location>
</feature>
<dbReference type="AlphaFoldDB" id="A0A6P4YQF2"/>
<evidence type="ECO:0000256" key="1">
    <source>
        <dbReference type="SAM" id="MobiDB-lite"/>
    </source>
</evidence>
<dbReference type="Proteomes" id="UP000515135">
    <property type="component" value="Unplaced"/>
</dbReference>
<dbReference type="KEGG" id="bbel:109475487"/>
<organism evidence="2 3">
    <name type="scientific">Branchiostoma belcheri</name>
    <name type="common">Amphioxus</name>
    <dbReference type="NCBI Taxonomy" id="7741"/>
    <lineage>
        <taxon>Eukaryota</taxon>
        <taxon>Metazoa</taxon>
        <taxon>Chordata</taxon>
        <taxon>Cephalochordata</taxon>
        <taxon>Leptocardii</taxon>
        <taxon>Amphioxiformes</taxon>
        <taxon>Branchiostomatidae</taxon>
        <taxon>Branchiostoma</taxon>
    </lineage>
</organism>
<evidence type="ECO:0000313" key="3">
    <source>
        <dbReference type="RefSeq" id="XP_019631675.1"/>
    </source>
</evidence>